<keyword evidence="2" id="KW-1185">Reference proteome</keyword>
<dbReference type="OrthoDB" id="5735516at2"/>
<proteinExistence type="predicted"/>
<dbReference type="Proteomes" id="UP000184048">
    <property type="component" value="Unassembled WGS sequence"/>
</dbReference>
<dbReference type="STRING" id="1121884.SAMN02745131_00695"/>
<name>A0A1M4UL13_9BACT</name>
<dbReference type="AlphaFoldDB" id="A0A1M4UL13"/>
<dbReference type="InterPro" id="IPR046525">
    <property type="entry name" value="DUF6702"/>
</dbReference>
<dbReference type="RefSeq" id="WP_084079785.1">
    <property type="nucleotide sequence ID" value="NZ_FQUU01000002.1"/>
</dbReference>
<evidence type="ECO:0000313" key="1">
    <source>
        <dbReference type="EMBL" id="SHE57364.1"/>
    </source>
</evidence>
<sequence>MVVKIYKWFALSILWWGTSFTPNKQQILSNPVFTGFPSDKVAYHPFYISVTEINQNSKEKTLEISCKLFAEDFETTLNKDYKTPVDFSDGISKVVLDKLIPDYVSKHLSVFIEGKPVKLSYIGYEKDKESAYCYFQVNGVSTCKKVDIVNSLLHDFNDGQINIVHVVVNGRRQSTKLDYPATRASFLF</sequence>
<accession>A0A1M4UL13</accession>
<dbReference type="Pfam" id="PF20420">
    <property type="entry name" value="DUF6702"/>
    <property type="match status" value="1"/>
</dbReference>
<evidence type="ECO:0000313" key="2">
    <source>
        <dbReference type="Proteomes" id="UP000184048"/>
    </source>
</evidence>
<gene>
    <name evidence="1" type="ORF">SAMN02745131_00695</name>
</gene>
<organism evidence="1 2">
    <name type="scientific">Flavisolibacter ginsengisoli DSM 18119</name>
    <dbReference type="NCBI Taxonomy" id="1121884"/>
    <lineage>
        <taxon>Bacteria</taxon>
        <taxon>Pseudomonadati</taxon>
        <taxon>Bacteroidota</taxon>
        <taxon>Chitinophagia</taxon>
        <taxon>Chitinophagales</taxon>
        <taxon>Chitinophagaceae</taxon>
        <taxon>Flavisolibacter</taxon>
    </lineage>
</organism>
<reference evidence="1 2" key="1">
    <citation type="submission" date="2016-11" db="EMBL/GenBank/DDBJ databases">
        <authorList>
            <person name="Jaros S."/>
            <person name="Januszkiewicz K."/>
            <person name="Wedrychowicz H."/>
        </authorList>
    </citation>
    <scope>NUCLEOTIDE SEQUENCE [LARGE SCALE GENOMIC DNA]</scope>
    <source>
        <strain evidence="1 2">DSM 18119</strain>
    </source>
</reference>
<dbReference type="EMBL" id="FQUU01000002">
    <property type="protein sequence ID" value="SHE57364.1"/>
    <property type="molecule type" value="Genomic_DNA"/>
</dbReference>
<protein>
    <submittedName>
        <fullName evidence="1">Uncharacterized protein</fullName>
    </submittedName>
</protein>